<evidence type="ECO:0000256" key="5">
    <source>
        <dbReference type="SAM" id="SignalP"/>
    </source>
</evidence>
<evidence type="ECO:0000256" key="1">
    <source>
        <dbReference type="ARBA" id="ARBA00010062"/>
    </source>
</evidence>
<dbReference type="InterPro" id="IPR028082">
    <property type="entry name" value="Peripla_BP_I"/>
</dbReference>
<keyword evidence="3 5" id="KW-0732">Signal</keyword>
<proteinExistence type="inferred from homology"/>
<reference evidence="7 8" key="1">
    <citation type="submission" date="2019-05" db="EMBL/GenBank/DDBJ databases">
        <authorList>
            <person name="Zhou X."/>
        </authorList>
    </citation>
    <scope>NUCLEOTIDE SEQUENCE [LARGE SCALE GENOMIC DNA]</scope>
    <source>
        <strain evidence="7 8">DSM 432</strain>
    </source>
</reference>
<dbReference type="PANTHER" id="PTHR30483">
    <property type="entry name" value="LEUCINE-SPECIFIC-BINDING PROTEIN"/>
    <property type="match status" value="1"/>
</dbReference>
<evidence type="ECO:0000256" key="3">
    <source>
        <dbReference type="ARBA" id="ARBA00022729"/>
    </source>
</evidence>
<dbReference type="AlphaFoldDB" id="A0A6C1KRU1"/>
<dbReference type="Gene3D" id="3.40.50.2300">
    <property type="match status" value="2"/>
</dbReference>
<dbReference type="SUPFAM" id="SSF53822">
    <property type="entry name" value="Periplasmic binding protein-like I"/>
    <property type="match status" value="1"/>
</dbReference>
<dbReference type="RefSeq" id="WP_138399197.1">
    <property type="nucleotide sequence ID" value="NZ_JBAFVI010000002.1"/>
</dbReference>
<protein>
    <submittedName>
        <fullName evidence="7">ABC transporter substrate-binding protein</fullName>
    </submittedName>
</protein>
<keyword evidence="2" id="KW-0813">Transport</keyword>
<dbReference type="Proteomes" id="UP000305131">
    <property type="component" value="Unassembled WGS sequence"/>
</dbReference>
<dbReference type="GO" id="GO:0006865">
    <property type="term" value="P:amino acid transport"/>
    <property type="evidence" value="ECO:0007669"/>
    <property type="project" value="UniProtKB-KW"/>
</dbReference>
<feature type="domain" description="Leucine-binding protein" evidence="6">
    <location>
        <begin position="30"/>
        <end position="350"/>
    </location>
</feature>
<dbReference type="PANTHER" id="PTHR30483:SF37">
    <property type="entry name" value="ABC TRANSPORTER SUBSTRATE-BINDING PROTEIN"/>
    <property type="match status" value="1"/>
</dbReference>
<gene>
    <name evidence="7" type="ORF">FBQ73_09190</name>
</gene>
<accession>A0A6C1KRU1</accession>
<dbReference type="EMBL" id="VAUP01000022">
    <property type="protein sequence ID" value="TLX42836.1"/>
    <property type="molecule type" value="Genomic_DNA"/>
</dbReference>
<evidence type="ECO:0000259" key="6">
    <source>
        <dbReference type="Pfam" id="PF13458"/>
    </source>
</evidence>
<dbReference type="InterPro" id="IPR051010">
    <property type="entry name" value="BCAA_transport"/>
</dbReference>
<sequence>MQRTWKTLASAAAATLAAALLPSAAVAQAPVKIGVVLPLSGPNAQFGINSRTGIEMAADAINAAGGIASLGGAKIELVVADVPSPNTAAAATQRLVSQDQVVGVVGAFVSSITLAASEVTERAGIPMITHSFADQITSRGYKYIFQVSAKATTYGKAQFDYAIALAKQAGAPFEKVAIFYEDTAYGTAQAKGLREAAKAAGITPAIDEAYPLGITDVAPLINKLRASKADIVFPVSYFNDALQIIRAMRQQKIDIPTVGGAAGYIIPDFKKGLGEYSDGVFSIAPANYDFIPELNALYKAKHGTFMTHEVIMYGAALHHLAKAIDVAKSRDPEKIRDAIAALKICDTGFAAGIPGGCTAFDATGLSSTAYPVFVQWRGDDLVTVFPAKAAKGPAIWAGKTLN</sequence>
<evidence type="ECO:0000256" key="2">
    <source>
        <dbReference type="ARBA" id="ARBA00022448"/>
    </source>
</evidence>
<dbReference type="CDD" id="cd06340">
    <property type="entry name" value="PBP1_ABC_ligand_binding-like"/>
    <property type="match status" value="1"/>
</dbReference>
<feature type="signal peptide" evidence="5">
    <location>
        <begin position="1"/>
        <end position="27"/>
    </location>
</feature>
<comment type="similarity">
    <text evidence="1">Belongs to the leucine-binding protein family.</text>
</comment>
<dbReference type="OrthoDB" id="6083760at2"/>
<organism evidence="7 8">
    <name type="scientific">Xanthobacter autotrophicus</name>
    <dbReference type="NCBI Taxonomy" id="280"/>
    <lineage>
        <taxon>Bacteria</taxon>
        <taxon>Pseudomonadati</taxon>
        <taxon>Pseudomonadota</taxon>
        <taxon>Alphaproteobacteria</taxon>
        <taxon>Hyphomicrobiales</taxon>
        <taxon>Xanthobacteraceae</taxon>
        <taxon>Xanthobacter</taxon>
    </lineage>
</organism>
<dbReference type="Pfam" id="PF13458">
    <property type="entry name" value="Peripla_BP_6"/>
    <property type="match status" value="1"/>
</dbReference>
<dbReference type="InterPro" id="IPR000709">
    <property type="entry name" value="Leu_Ile_Val-bd"/>
</dbReference>
<keyword evidence="4" id="KW-0029">Amino-acid transport</keyword>
<feature type="chain" id="PRO_5025661142" evidence="5">
    <location>
        <begin position="28"/>
        <end position="402"/>
    </location>
</feature>
<evidence type="ECO:0000313" key="8">
    <source>
        <dbReference type="Proteomes" id="UP000305131"/>
    </source>
</evidence>
<comment type="caution">
    <text evidence="7">The sequence shown here is derived from an EMBL/GenBank/DDBJ whole genome shotgun (WGS) entry which is preliminary data.</text>
</comment>
<name>A0A6C1KRU1_XANAU</name>
<evidence type="ECO:0000313" key="7">
    <source>
        <dbReference type="EMBL" id="TLX42836.1"/>
    </source>
</evidence>
<dbReference type="PRINTS" id="PR00337">
    <property type="entry name" value="LEUILEVALBP"/>
</dbReference>
<dbReference type="GeneID" id="95773623"/>
<dbReference type="InterPro" id="IPR028081">
    <property type="entry name" value="Leu-bd"/>
</dbReference>
<evidence type="ECO:0000256" key="4">
    <source>
        <dbReference type="ARBA" id="ARBA00022970"/>
    </source>
</evidence>